<evidence type="ECO:0000256" key="1">
    <source>
        <dbReference type="SAM" id="Phobius"/>
    </source>
</evidence>
<dbReference type="EMBL" id="CP046147">
    <property type="protein sequence ID" value="WFG38322.1"/>
    <property type="molecule type" value="Genomic_DNA"/>
</dbReference>
<dbReference type="AlphaFoldDB" id="A0AAJ5ZBI3"/>
<evidence type="ECO:0008006" key="6">
    <source>
        <dbReference type="Google" id="ProtNLM"/>
    </source>
</evidence>
<proteinExistence type="predicted"/>
<reference evidence="3" key="2">
    <citation type="journal article" date="2023" name="Nat. Commun.">
        <title>Cultivation of marine bacteria of the SAR202 clade.</title>
        <authorList>
            <person name="Lim Y."/>
            <person name="Seo J.H."/>
            <person name="Giovannoni S.J."/>
            <person name="Kang I."/>
            <person name="Cho J.C."/>
        </authorList>
    </citation>
    <scope>NUCLEOTIDE SEQUENCE</scope>
    <source>
        <strain evidence="3">JH1073</strain>
    </source>
</reference>
<dbReference type="Proteomes" id="UP001219901">
    <property type="component" value="Chromosome"/>
</dbReference>
<reference evidence="4 5" key="1">
    <citation type="submission" date="2019-11" db="EMBL/GenBank/DDBJ databases">
        <authorList>
            <person name="Cho J.-C."/>
        </authorList>
    </citation>
    <scope>NUCLEOTIDE SEQUENCE [LARGE SCALE GENOMIC DNA]</scope>
    <source>
        <strain evidence="3 4">JH1073</strain>
        <strain evidence="2 5">JH702</strain>
    </source>
</reference>
<keyword evidence="4" id="KW-1185">Reference proteome</keyword>
<sequence length="108" mass="11739">MTTSENIAQIKDIVLIVFLVFSFVLLLFGAVLSLRLYGRVNRFMDRMEHVAEGFEETFGRVAVARRTVEEAASALKPVAKGLGLIGAFQGVSRLFGGGSSESPDSENK</sequence>
<reference evidence="4" key="3">
    <citation type="submission" date="2023-06" db="EMBL/GenBank/DDBJ databases">
        <title>Pangenomics reveal diversification of enzyme families and niche specialization in globally abundant SAR202 bacteria.</title>
        <authorList>
            <person name="Saw J.H.W."/>
        </authorList>
    </citation>
    <scope>NUCLEOTIDE SEQUENCE [LARGE SCALE GENOMIC DNA]</scope>
    <source>
        <strain evidence="4">JH1073</strain>
    </source>
</reference>
<keyword evidence="1" id="KW-1133">Transmembrane helix</keyword>
<keyword evidence="1" id="KW-0472">Membrane</keyword>
<protein>
    <recommendedName>
        <fullName evidence="6">DUF948 domain-containing protein</fullName>
    </recommendedName>
</protein>
<dbReference type="RefSeq" id="WP_342824734.1">
    <property type="nucleotide sequence ID" value="NZ_CP046146.1"/>
</dbReference>
<accession>A0AAJ5ZBI3</accession>
<evidence type="ECO:0000313" key="2">
    <source>
        <dbReference type="EMBL" id="MDG0866902.1"/>
    </source>
</evidence>
<evidence type="ECO:0000313" key="5">
    <source>
        <dbReference type="Proteomes" id="UP001321249"/>
    </source>
</evidence>
<gene>
    <name evidence="2" type="ORF">GKO46_07430</name>
    <name evidence="3" type="ORF">GKO48_01435</name>
</gene>
<feature type="transmembrane region" description="Helical" evidence="1">
    <location>
        <begin position="13"/>
        <end position="37"/>
    </location>
</feature>
<keyword evidence="1" id="KW-0812">Transmembrane</keyword>
<dbReference type="EMBL" id="WMBE01000002">
    <property type="protein sequence ID" value="MDG0866902.1"/>
    <property type="molecule type" value="Genomic_DNA"/>
</dbReference>
<name>A0AAJ5ZBI3_9CHLR</name>
<dbReference type="Proteomes" id="UP001321249">
    <property type="component" value="Unassembled WGS sequence"/>
</dbReference>
<evidence type="ECO:0000313" key="3">
    <source>
        <dbReference type="EMBL" id="WFG38322.1"/>
    </source>
</evidence>
<evidence type="ECO:0000313" key="4">
    <source>
        <dbReference type="Proteomes" id="UP001219901"/>
    </source>
</evidence>
<organism evidence="3 4">
    <name type="scientific">Candidatus Lucifugimonas marina</name>
    <dbReference type="NCBI Taxonomy" id="3038979"/>
    <lineage>
        <taxon>Bacteria</taxon>
        <taxon>Bacillati</taxon>
        <taxon>Chloroflexota</taxon>
        <taxon>Dehalococcoidia</taxon>
        <taxon>SAR202 cluster</taxon>
        <taxon>Candidatus Lucifugimonadales</taxon>
        <taxon>Candidatus Lucifugimonadaceae</taxon>
        <taxon>Candidatus Lucifugimonas</taxon>
    </lineage>
</organism>